<evidence type="ECO:0000313" key="2">
    <source>
        <dbReference type="EMBL" id="MFB9824929.1"/>
    </source>
</evidence>
<organism evidence="2 3">
    <name type="scientific">Halobaculum roseum</name>
    <dbReference type="NCBI Taxonomy" id="2175149"/>
    <lineage>
        <taxon>Archaea</taxon>
        <taxon>Methanobacteriati</taxon>
        <taxon>Methanobacteriota</taxon>
        <taxon>Stenosarchaea group</taxon>
        <taxon>Halobacteria</taxon>
        <taxon>Halobacteriales</taxon>
        <taxon>Haloferacaceae</taxon>
        <taxon>Halobaculum</taxon>
    </lineage>
</organism>
<sequence length="177" mass="18814">MRPRGPPLRACGIALLLVTAGCLGAPGGRTDGHAATSPGTEPGGSATAGADGEHTELPGTSIDWPDGPKERPERPPTLNESSVGSFARTYEYRFVYNSLWYDETSEVSAECELDAVDRRGDAWRAVVTCTAYSNTGGESAGDGTATATSTVLHADWFTQTYVYWIDGESVHRERAEG</sequence>
<dbReference type="AlphaFoldDB" id="A0ABD5MM79"/>
<dbReference type="Proteomes" id="UP001589595">
    <property type="component" value="Unassembled WGS sequence"/>
</dbReference>
<evidence type="ECO:0000313" key="3">
    <source>
        <dbReference type="Proteomes" id="UP001589595"/>
    </source>
</evidence>
<reference evidence="2" key="1">
    <citation type="submission" date="2024-09" db="EMBL/GenBank/DDBJ databases">
        <authorList>
            <person name="Sun Q."/>
        </authorList>
    </citation>
    <scope>NUCLEOTIDE SEQUENCE [LARGE SCALE GENOMIC DNA]</scope>
    <source>
        <strain evidence="2">JCM 31273</strain>
    </source>
</reference>
<evidence type="ECO:0000256" key="1">
    <source>
        <dbReference type="SAM" id="MobiDB-lite"/>
    </source>
</evidence>
<evidence type="ECO:0008006" key="4">
    <source>
        <dbReference type="Google" id="ProtNLM"/>
    </source>
</evidence>
<gene>
    <name evidence="2" type="ORF">ACFFOL_12225</name>
</gene>
<protein>
    <recommendedName>
        <fullName evidence="4">Lipoprotein</fullName>
    </recommendedName>
</protein>
<dbReference type="RefSeq" id="WP_222923035.1">
    <property type="nucleotide sequence ID" value="NZ_CP082286.1"/>
</dbReference>
<dbReference type="PROSITE" id="PS51257">
    <property type="entry name" value="PROKAR_LIPOPROTEIN"/>
    <property type="match status" value="1"/>
</dbReference>
<accession>A0ABD5MM79</accession>
<feature type="region of interest" description="Disordered" evidence="1">
    <location>
        <begin position="29"/>
        <end position="82"/>
    </location>
</feature>
<proteinExistence type="predicted"/>
<name>A0ABD5MM79_9EURY</name>
<keyword evidence="3" id="KW-1185">Reference proteome</keyword>
<dbReference type="GeneID" id="67210429"/>
<comment type="caution">
    <text evidence="2">The sequence shown here is derived from an EMBL/GenBank/DDBJ whole genome shotgun (WGS) entry which is preliminary data.</text>
</comment>
<dbReference type="EMBL" id="JBHMAJ010000007">
    <property type="protein sequence ID" value="MFB9824929.1"/>
    <property type="molecule type" value="Genomic_DNA"/>
</dbReference>